<evidence type="ECO:0000313" key="2">
    <source>
        <dbReference type="EMBL" id="CAP25488.1"/>
    </source>
</evidence>
<dbReference type="RefSeq" id="XP_002638029.1">
    <property type="nucleotide sequence ID" value="XM_002637983.1"/>
</dbReference>
<accession>A8WYN0</accession>
<dbReference type="KEGG" id="cbr:CBG_04859"/>
<dbReference type="AlphaFoldDB" id="A8WYN0"/>
<reference evidence="2 3" key="2">
    <citation type="journal article" date="2011" name="PLoS Genet.">
        <title>Caenorhabditis briggsae recombinant inbred line genotypes reveal inter-strain incompatibility and the evolution of recombination.</title>
        <authorList>
            <person name="Ross J.A."/>
            <person name="Koboldt D.C."/>
            <person name="Staisch J.E."/>
            <person name="Chamberlin H.M."/>
            <person name="Gupta B.P."/>
            <person name="Miller R.D."/>
            <person name="Baird S.E."/>
            <person name="Haag E.S."/>
        </authorList>
    </citation>
    <scope>NUCLEOTIDE SEQUENCE [LARGE SCALE GENOMIC DNA]</scope>
    <source>
        <strain evidence="2 3">AF16</strain>
    </source>
</reference>
<dbReference type="EMBL" id="HE601135">
    <property type="protein sequence ID" value="CAP25488.1"/>
    <property type="molecule type" value="Genomic_DNA"/>
</dbReference>
<feature type="region of interest" description="Disordered" evidence="1">
    <location>
        <begin position="161"/>
        <end position="193"/>
    </location>
</feature>
<dbReference type="CTD" id="8580025"/>
<proteinExistence type="predicted"/>
<organism evidence="2 3">
    <name type="scientific">Caenorhabditis briggsae</name>
    <dbReference type="NCBI Taxonomy" id="6238"/>
    <lineage>
        <taxon>Eukaryota</taxon>
        <taxon>Metazoa</taxon>
        <taxon>Ecdysozoa</taxon>
        <taxon>Nematoda</taxon>
        <taxon>Chromadorea</taxon>
        <taxon>Rhabditida</taxon>
        <taxon>Rhabditina</taxon>
        <taxon>Rhabditomorpha</taxon>
        <taxon>Rhabditoidea</taxon>
        <taxon>Rhabditidae</taxon>
        <taxon>Peloderinae</taxon>
        <taxon>Caenorhabditis</taxon>
    </lineage>
</organism>
<name>A8WYN0_CAEBR</name>
<sequence length="201" mass="23547">MNLAGWASNGGGLLLEEIRYTRIKIFEFLVLKKMFGIPRMISELGYFLNLAQKFRCPSHIRQVKYGVKKFCRDNFITMNISKHARLLGKQLSGQPLLFAMLTCAEMSSTETLKKRLCSKINISLEQCYIIIRISSHFPKNYFHSWHYQKIIIETSTKKNTSTTEEYEYDDENDDSEGEEYYESREHNDDTFGNDLAQIMKH</sequence>
<protein>
    <submittedName>
        <fullName evidence="2">Protein CBG04859</fullName>
    </submittedName>
</protein>
<keyword evidence="3" id="KW-1185">Reference proteome</keyword>
<feature type="compositionally biased region" description="Acidic residues" evidence="1">
    <location>
        <begin position="164"/>
        <end position="180"/>
    </location>
</feature>
<dbReference type="Proteomes" id="UP000008549">
    <property type="component" value="Unassembled WGS sequence"/>
</dbReference>
<evidence type="ECO:0000313" key="4">
    <source>
        <dbReference type="WormBase" id="CBG04859"/>
    </source>
</evidence>
<dbReference type="InParanoid" id="A8WYN0"/>
<dbReference type="HOGENOM" id="CLU_1361519_0_0_1"/>
<gene>
    <name evidence="2 4" type="ORF">CBG04859</name>
    <name evidence="2" type="ORF">CBG_04859</name>
</gene>
<evidence type="ECO:0000256" key="1">
    <source>
        <dbReference type="SAM" id="MobiDB-lite"/>
    </source>
</evidence>
<dbReference type="GeneID" id="8580025"/>
<reference evidence="2 3" key="1">
    <citation type="journal article" date="2003" name="PLoS Biol.">
        <title>The genome sequence of Caenorhabditis briggsae: a platform for comparative genomics.</title>
        <authorList>
            <person name="Stein L.D."/>
            <person name="Bao Z."/>
            <person name="Blasiar D."/>
            <person name="Blumenthal T."/>
            <person name="Brent M.R."/>
            <person name="Chen N."/>
            <person name="Chinwalla A."/>
            <person name="Clarke L."/>
            <person name="Clee C."/>
            <person name="Coghlan A."/>
            <person name="Coulson A."/>
            <person name="D'Eustachio P."/>
            <person name="Fitch D.H."/>
            <person name="Fulton L.A."/>
            <person name="Fulton R.E."/>
            <person name="Griffiths-Jones S."/>
            <person name="Harris T.W."/>
            <person name="Hillier L.W."/>
            <person name="Kamath R."/>
            <person name="Kuwabara P.E."/>
            <person name="Mardis E.R."/>
            <person name="Marra M.A."/>
            <person name="Miner T.L."/>
            <person name="Minx P."/>
            <person name="Mullikin J.C."/>
            <person name="Plumb R.W."/>
            <person name="Rogers J."/>
            <person name="Schein J.E."/>
            <person name="Sohrmann M."/>
            <person name="Spieth J."/>
            <person name="Stajich J.E."/>
            <person name="Wei C."/>
            <person name="Willey D."/>
            <person name="Wilson R.K."/>
            <person name="Durbin R."/>
            <person name="Waterston R.H."/>
        </authorList>
    </citation>
    <scope>NUCLEOTIDE SEQUENCE [LARGE SCALE GENOMIC DNA]</scope>
    <source>
        <strain evidence="2 3">AF16</strain>
    </source>
</reference>
<evidence type="ECO:0000313" key="3">
    <source>
        <dbReference type="Proteomes" id="UP000008549"/>
    </source>
</evidence>
<dbReference type="WormBase" id="CBG04859">
    <property type="protein sequence ID" value="CBP41320"/>
    <property type="gene ID" value="WBGene00027457"/>
</dbReference>